<dbReference type="Gene3D" id="3.40.30.10">
    <property type="entry name" value="Glutaredoxin"/>
    <property type="match status" value="1"/>
</dbReference>
<reference evidence="2" key="1">
    <citation type="journal article" date="2013" name="J. Plant Res.">
        <title>Effect of fungi and light on seed germination of three Opuntia species from semiarid lands of central Mexico.</title>
        <authorList>
            <person name="Delgado-Sanchez P."/>
            <person name="Jimenez-Bremont J.F."/>
            <person name="Guerrero-Gonzalez Mde L."/>
            <person name="Flores J."/>
        </authorList>
    </citation>
    <scope>NUCLEOTIDE SEQUENCE</scope>
    <source>
        <tissue evidence="2">Cladode</tissue>
    </source>
</reference>
<dbReference type="InterPro" id="IPR012336">
    <property type="entry name" value="Thioredoxin-like_fold"/>
</dbReference>
<dbReference type="Pfam" id="PF13462">
    <property type="entry name" value="Thioredoxin_4"/>
    <property type="match status" value="1"/>
</dbReference>
<dbReference type="EMBL" id="GISG01179585">
    <property type="protein sequence ID" value="MBA4653505.1"/>
    <property type="molecule type" value="Transcribed_RNA"/>
</dbReference>
<proteinExistence type="predicted"/>
<accession>A0A7C9E1U7</accession>
<dbReference type="AlphaFoldDB" id="A0A7C9E1U7"/>
<sequence>MSTAQYHLTITKKSRHRKRDKMQGKVRPWIPLTILPLLLVIVRGQTIPVKLDGFVYGSKTSEFNPNRILIEAFFDPVCPDSRNSWSPLKRALHYYGSRVSLIVHPFPLPYHDNAFVSSRGLHIVNELNNSATFPLWEKFFKHQEKFYNKKTINMSRSEIVEHIIDFVTASVGNAYSSAIKSGFNDRKTDLKTRVSFEYGCSRGVFGTPTFFVNGFAVPHAGSSIDYKGWKKIIDPLVSSKRKHALHHFL</sequence>
<dbReference type="SUPFAM" id="SSF52833">
    <property type="entry name" value="Thioredoxin-like"/>
    <property type="match status" value="1"/>
</dbReference>
<name>A0A7C9E1U7_OPUST</name>
<organism evidence="2">
    <name type="scientific">Opuntia streptacantha</name>
    <name type="common">Prickly pear cactus</name>
    <name type="synonym">Opuntia cardona</name>
    <dbReference type="NCBI Taxonomy" id="393608"/>
    <lineage>
        <taxon>Eukaryota</taxon>
        <taxon>Viridiplantae</taxon>
        <taxon>Streptophyta</taxon>
        <taxon>Embryophyta</taxon>
        <taxon>Tracheophyta</taxon>
        <taxon>Spermatophyta</taxon>
        <taxon>Magnoliopsida</taxon>
        <taxon>eudicotyledons</taxon>
        <taxon>Gunneridae</taxon>
        <taxon>Pentapetalae</taxon>
        <taxon>Caryophyllales</taxon>
        <taxon>Cactineae</taxon>
        <taxon>Cactaceae</taxon>
        <taxon>Opuntioideae</taxon>
        <taxon>Opuntia</taxon>
    </lineage>
</organism>
<evidence type="ECO:0000313" key="2">
    <source>
        <dbReference type="EMBL" id="MBA4653505.1"/>
    </source>
</evidence>
<dbReference type="PANTHER" id="PTHR33875">
    <property type="entry name" value="OS09G0542200 PROTEIN"/>
    <property type="match status" value="1"/>
</dbReference>
<dbReference type="PANTHER" id="PTHR33875:SF2">
    <property type="entry name" value="ACR183CP"/>
    <property type="match status" value="1"/>
</dbReference>
<protein>
    <recommendedName>
        <fullName evidence="1">Thioredoxin-like fold domain-containing protein</fullName>
    </recommendedName>
</protein>
<reference evidence="2" key="2">
    <citation type="submission" date="2020-07" db="EMBL/GenBank/DDBJ databases">
        <authorList>
            <person name="Vera ALvarez R."/>
            <person name="Arias-Moreno D.M."/>
            <person name="Jimenez-Jacinto V."/>
            <person name="Jimenez-Bremont J.F."/>
            <person name="Swaminathan K."/>
            <person name="Moose S.P."/>
            <person name="Guerrero-Gonzalez M.L."/>
            <person name="Marino-Ramirez L."/>
            <person name="Landsman D."/>
            <person name="Rodriguez-Kessler M."/>
            <person name="Delgado-Sanchez P."/>
        </authorList>
    </citation>
    <scope>NUCLEOTIDE SEQUENCE</scope>
    <source>
        <tissue evidence="2">Cladode</tissue>
    </source>
</reference>
<dbReference type="CDD" id="cd02972">
    <property type="entry name" value="DsbA_family"/>
    <property type="match status" value="1"/>
</dbReference>
<dbReference type="InterPro" id="IPR036249">
    <property type="entry name" value="Thioredoxin-like_sf"/>
</dbReference>
<evidence type="ECO:0000259" key="1">
    <source>
        <dbReference type="Pfam" id="PF13462"/>
    </source>
</evidence>
<feature type="domain" description="Thioredoxin-like fold" evidence="1">
    <location>
        <begin position="70"/>
        <end position="234"/>
    </location>
</feature>